<organism evidence="1 2">
    <name type="scientific">Pseudomonas fluorescens</name>
    <dbReference type="NCBI Taxonomy" id="294"/>
    <lineage>
        <taxon>Bacteria</taxon>
        <taxon>Pseudomonadati</taxon>
        <taxon>Pseudomonadota</taxon>
        <taxon>Gammaproteobacteria</taxon>
        <taxon>Pseudomonadales</taxon>
        <taxon>Pseudomonadaceae</taxon>
        <taxon>Pseudomonas</taxon>
    </lineage>
</organism>
<evidence type="ECO:0000313" key="1">
    <source>
        <dbReference type="EMBL" id="TFW40901.1"/>
    </source>
</evidence>
<dbReference type="AlphaFoldDB" id="A0A4Y9T9W3"/>
<accession>A0A4Y9T9W3</accession>
<gene>
    <name evidence="1" type="ORF">E4T65_23935</name>
</gene>
<reference evidence="1 2" key="1">
    <citation type="submission" date="2019-03" db="EMBL/GenBank/DDBJ databases">
        <title>Biocontrol and xenobiotic degradation properties of endophytic Pseudomonas fluorescens strain BRZ63.</title>
        <authorList>
            <person name="Chlebek D.A."/>
            <person name="Pinski A."/>
            <person name="Zur J.P."/>
            <person name="Michalska J."/>
            <person name="Hupert-Kocurek K.T."/>
        </authorList>
    </citation>
    <scope>NUCLEOTIDE SEQUENCE [LARGE SCALE GENOMIC DNA]</scope>
    <source>
        <strain evidence="1 2">BRZ63</strain>
    </source>
</reference>
<evidence type="ECO:0000313" key="2">
    <source>
        <dbReference type="Proteomes" id="UP000297322"/>
    </source>
</evidence>
<proteinExistence type="predicted"/>
<name>A0A4Y9T9W3_PSEFL</name>
<dbReference type="RefSeq" id="WP_135196863.1">
    <property type="nucleotide sequence ID" value="NZ_SPVI01000017.1"/>
</dbReference>
<comment type="caution">
    <text evidence="1">The sequence shown here is derived from an EMBL/GenBank/DDBJ whole genome shotgun (WGS) entry which is preliminary data.</text>
</comment>
<dbReference type="Proteomes" id="UP000297322">
    <property type="component" value="Unassembled WGS sequence"/>
</dbReference>
<protein>
    <submittedName>
        <fullName evidence="1">Uncharacterized protein</fullName>
    </submittedName>
</protein>
<dbReference type="EMBL" id="SPVI01000017">
    <property type="protein sequence ID" value="TFW40901.1"/>
    <property type="molecule type" value="Genomic_DNA"/>
</dbReference>
<sequence length="101" mass="11195">MSDHGLAGSEHYNIIEYGDAQGFEMVGVILRPGAYELIQAQLHLMCHAPDESVALRYFYQLEGVLLTLLRYEEISAASAEALREFFQHQLPAALAAMVSVP</sequence>